<evidence type="ECO:0000313" key="2">
    <source>
        <dbReference type="Proteomes" id="UP000016587"/>
    </source>
</evidence>
<dbReference type="PATRIC" id="fig|1121448.10.peg.426"/>
<reference evidence="2" key="2">
    <citation type="submission" date="2013-07" db="EMBL/GenBank/DDBJ databases">
        <authorList>
            <person name="Morais-Silva F.O."/>
            <person name="Rezende A.M."/>
            <person name="Pimentel C."/>
            <person name="Resende D.M."/>
            <person name="Santos C.I."/>
            <person name="Clemente C."/>
            <person name="de Oliveira L.M."/>
            <person name="da Silva S.M."/>
            <person name="Costa D.A."/>
            <person name="Varela-Raposo A."/>
            <person name="Horacio E.C.A."/>
            <person name="Matos M."/>
            <person name="Flores O."/>
            <person name="Ruiz J.C."/>
            <person name="Rodrigues-Pousada C."/>
        </authorList>
    </citation>
    <scope>NUCLEOTIDE SEQUENCE [LARGE SCALE GENOMIC DNA]</scope>
    <source>
        <strain evidence="2">ATCC 19364 / DSM 1382 / NCIMB 9332 / VKM B-1759</strain>
    </source>
</reference>
<dbReference type="STRING" id="1121448.DGI_0426"/>
<reference evidence="1 2" key="1">
    <citation type="journal article" date="2013" name="J. Bacteriol.">
        <title>Roles of HynAB and Ech, the only two hydrogenases found in the model sulfate reducer Desulfovibrio gigas.</title>
        <authorList>
            <person name="Morais-Silva F.O."/>
            <person name="Santos C.I."/>
            <person name="Rodrigues R."/>
            <person name="Pereira I.A."/>
            <person name="Rodrigues-Pousada C."/>
        </authorList>
    </citation>
    <scope>NUCLEOTIDE SEQUENCE [LARGE SCALE GENOMIC DNA]</scope>
    <source>
        <strain evidence="2">ATCC 19364 / DSM 1382 / NCIMB 9332 / VKM B-1759</strain>
    </source>
</reference>
<name>T2G7S6_MEGG1</name>
<dbReference type="eggNOG" id="ENOG5031JZ2">
    <property type="taxonomic scope" value="Bacteria"/>
</dbReference>
<protein>
    <submittedName>
        <fullName evidence="1">Uncharacterized protein</fullName>
    </submittedName>
</protein>
<gene>
    <name evidence="1" type="ORF">DGI_0426</name>
</gene>
<dbReference type="KEGG" id="dgg:DGI_0426"/>
<dbReference type="HOGENOM" id="CLU_958849_0_0_7"/>
<evidence type="ECO:0000313" key="1">
    <source>
        <dbReference type="EMBL" id="AGW12343.1"/>
    </source>
</evidence>
<dbReference type="AlphaFoldDB" id="T2G7S6"/>
<keyword evidence="2" id="KW-1185">Reference proteome</keyword>
<organism evidence="1 2">
    <name type="scientific">Megalodesulfovibrio gigas (strain ATCC 19364 / DSM 1382 / NCIMB 9332 / VKM B-1759)</name>
    <name type="common">Desulfovibrio gigas</name>
    <dbReference type="NCBI Taxonomy" id="1121448"/>
    <lineage>
        <taxon>Bacteria</taxon>
        <taxon>Pseudomonadati</taxon>
        <taxon>Thermodesulfobacteriota</taxon>
        <taxon>Desulfovibrionia</taxon>
        <taxon>Desulfovibrionales</taxon>
        <taxon>Desulfovibrionaceae</taxon>
        <taxon>Megalodesulfovibrio</taxon>
    </lineage>
</organism>
<dbReference type="EMBL" id="CP006585">
    <property type="protein sequence ID" value="AGW12343.1"/>
    <property type="molecule type" value="Genomic_DNA"/>
</dbReference>
<dbReference type="Proteomes" id="UP000016587">
    <property type="component" value="Chromosome"/>
</dbReference>
<sequence length="290" mass="31339">MDSMKLIIVVTLMLLFHHAAWAATFFDLSCHTIHGVLLPAGGEAEPVLLLNPQGAKALLAFSEARLGRDIAVTLYGEPLLRMHLLNPLRTGRIPLDAAALETVLSLVRARCPAVLRAAVPESRRFVRPLSQADLKSQAATPRSPAFPVTCAEVTAITLAKLPDALWREDSTEGVLYRVGIHLDDAARQRFAAFRASAEPTWVVWDDVAMPVRRVELVVQGQRLLSDAPLLDGFASDAVLLIVRTLSSALALARTACPDKVPSELLRLDLHGREIGREAIAPGPSPGEDAP</sequence>
<proteinExistence type="predicted"/>
<accession>T2G7S6</accession>